<feature type="region of interest" description="Disordered" evidence="1">
    <location>
        <begin position="44"/>
        <end position="71"/>
    </location>
</feature>
<dbReference type="EnsemblMetazoa" id="CJA33755.1">
    <property type="protein sequence ID" value="CJA33755.1"/>
    <property type="gene ID" value="WBGene00209602"/>
</dbReference>
<evidence type="ECO:0000256" key="1">
    <source>
        <dbReference type="SAM" id="MobiDB-lite"/>
    </source>
</evidence>
<dbReference type="AlphaFoldDB" id="A0A8R1IN97"/>
<sequence length="84" mass="9627">MSSSSEFRRRHQQWLDDFDSHDDDDADLRSSTWNFIENSSAARQRVRDVYSTSTPRPSQLRGRGLSNGLETVTNFSSLPNTYVA</sequence>
<accession>A0A8R1IN97</accession>
<evidence type="ECO:0000313" key="2">
    <source>
        <dbReference type="EnsemblMetazoa" id="CJA33755.1"/>
    </source>
</evidence>
<reference evidence="2" key="2">
    <citation type="submission" date="2022-06" db="UniProtKB">
        <authorList>
            <consortium name="EnsemblMetazoa"/>
        </authorList>
    </citation>
    <scope>IDENTIFICATION</scope>
    <source>
        <strain evidence="2">DF5081</strain>
    </source>
</reference>
<proteinExistence type="predicted"/>
<dbReference type="Proteomes" id="UP000005237">
    <property type="component" value="Unassembled WGS sequence"/>
</dbReference>
<reference evidence="3" key="1">
    <citation type="submission" date="2010-08" db="EMBL/GenBank/DDBJ databases">
        <authorList>
            <consortium name="Caenorhabditis japonica Sequencing Consortium"/>
            <person name="Wilson R.K."/>
        </authorList>
    </citation>
    <scope>NUCLEOTIDE SEQUENCE [LARGE SCALE GENOMIC DNA]</scope>
    <source>
        <strain evidence="3">DF5081</strain>
    </source>
</reference>
<protein>
    <submittedName>
        <fullName evidence="2">Uncharacterized protein</fullName>
    </submittedName>
</protein>
<organism evidence="2 3">
    <name type="scientific">Caenorhabditis japonica</name>
    <dbReference type="NCBI Taxonomy" id="281687"/>
    <lineage>
        <taxon>Eukaryota</taxon>
        <taxon>Metazoa</taxon>
        <taxon>Ecdysozoa</taxon>
        <taxon>Nematoda</taxon>
        <taxon>Chromadorea</taxon>
        <taxon>Rhabditida</taxon>
        <taxon>Rhabditina</taxon>
        <taxon>Rhabditomorpha</taxon>
        <taxon>Rhabditoidea</taxon>
        <taxon>Rhabditidae</taxon>
        <taxon>Peloderinae</taxon>
        <taxon>Caenorhabditis</taxon>
    </lineage>
</organism>
<evidence type="ECO:0000313" key="3">
    <source>
        <dbReference type="Proteomes" id="UP000005237"/>
    </source>
</evidence>
<name>A0A8R1IN97_CAEJA</name>
<keyword evidence="3" id="KW-1185">Reference proteome</keyword>